<evidence type="ECO:0000256" key="3">
    <source>
        <dbReference type="ARBA" id="ARBA00022801"/>
    </source>
</evidence>
<evidence type="ECO:0000313" key="8">
    <source>
        <dbReference type="EMBL" id="ACO33008.1"/>
    </source>
</evidence>
<dbReference type="CAZy" id="GH32">
    <property type="family name" value="Glycoside Hydrolase Family 32"/>
</dbReference>
<dbReference type="InParanoid" id="C1F7Y1"/>
<evidence type="ECO:0000256" key="5">
    <source>
        <dbReference type="RuleBase" id="RU362110"/>
    </source>
</evidence>
<feature type="domain" description="Glycosyl hydrolase family 32 N-terminal" evidence="6">
    <location>
        <begin position="51"/>
        <end position="353"/>
    </location>
</feature>
<evidence type="ECO:0000259" key="7">
    <source>
        <dbReference type="Pfam" id="PF08244"/>
    </source>
</evidence>
<dbReference type="EC" id="3.2.1.26" evidence="2"/>
<dbReference type="InterPro" id="IPR001362">
    <property type="entry name" value="Glyco_hydro_32"/>
</dbReference>
<proteinExistence type="inferred from homology"/>
<gene>
    <name evidence="8" type="ordered locus">ACP_0024</name>
</gene>
<dbReference type="Pfam" id="PF00251">
    <property type="entry name" value="Glyco_hydro_32N"/>
    <property type="match status" value="1"/>
</dbReference>
<feature type="domain" description="Glycosyl hydrolase family 32 C-terminal" evidence="7">
    <location>
        <begin position="388"/>
        <end position="507"/>
    </location>
</feature>
<keyword evidence="3 5" id="KW-0378">Hydrolase</keyword>
<dbReference type="InterPro" id="IPR013320">
    <property type="entry name" value="ConA-like_dom_sf"/>
</dbReference>
<evidence type="ECO:0000256" key="2">
    <source>
        <dbReference type="ARBA" id="ARBA00012758"/>
    </source>
</evidence>
<dbReference type="InterPro" id="IPR013148">
    <property type="entry name" value="Glyco_hydro_32_N"/>
</dbReference>
<dbReference type="PROSITE" id="PS00609">
    <property type="entry name" value="GLYCOSYL_HYDROL_F32"/>
    <property type="match status" value="1"/>
</dbReference>
<keyword evidence="9" id="KW-1185">Reference proteome</keyword>
<dbReference type="SUPFAM" id="SSF49899">
    <property type="entry name" value="Concanavalin A-like lectins/glucanases"/>
    <property type="match status" value="1"/>
</dbReference>
<dbReference type="Pfam" id="PF08244">
    <property type="entry name" value="Glyco_hydro_32C"/>
    <property type="match status" value="1"/>
</dbReference>
<sequence length="519" mass="57642">MNRRELFRTAAGLAGAIALGQADWAINRPRNTAIADLEARLALDPRRPQFHLLPQRNWMNDPNGPIYWKGQYHMFFQYNPDAAVWGDMHWAHAVSPDMVHWRHLPIALAPTPGGPDAAGCFSGTAVVDNGVVTVLYTGVVNSTLANATLNDGQHIFRESQCLATSIDPDLKTWKKLAAPVIAAPPPGLSITGFRDPSPWRSGEWWYLAVGSGNAHTGGDVLLYRSRDLRHWQYLHKLVSGEQSAKGAINPVANGDMWECPDFFPLGEKHVLIYSSRGGVHWQTGTLDKEAMRFHPEKTGILDYGAFYAAKTQLDQQGNRILWGWIPEQRPAAEYSAAGWAGMMSLPRVLRMQPDGGLGVAFSPAVHSLRTREHRLDPSQKIQSQLAGLFLPRATGEILAQLNCDHRAFSFSLIAKFPHKQQSQPIVEIAYDPSSRQIFADKKAVPIAWDRDNLLQLHIYVDGSVAEILLSGKAVYTKRFYYAGEDAPGIYVHLQAAGQILNSFRLWHLKAISPNRLTTG</sequence>
<dbReference type="EMBL" id="CP001472">
    <property type="protein sequence ID" value="ACO33008.1"/>
    <property type="molecule type" value="Genomic_DNA"/>
</dbReference>
<dbReference type="InterPro" id="IPR023296">
    <property type="entry name" value="Glyco_hydro_beta-prop_sf"/>
</dbReference>
<dbReference type="Gene3D" id="2.115.10.20">
    <property type="entry name" value="Glycosyl hydrolase domain, family 43"/>
    <property type="match status" value="1"/>
</dbReference>
<name>C1F7Y1_ACIC5</name>
<dbReference type="Proteomes" id="UP000002207">
    <property type="component" value="Chromosome"/>
</dbReference>
<dbReference type="GO" id="GO:0004564">
    <property type="term" value="F:beta-fructofuranosidase activity"/>
    <property type="evidence" value="ECO:0007669"/>
    <property type="project" value="UniProtKB-EC"/>
</dbReference>
<dbReference type="CDD" id="cd08996">
    <property type="entry name" value="GH32_FFase"/>
    <property type="match status" value="1"/>
</dbReference>
<dbReference type="eggNOG" id="COG1621">
    <property type="taxonomic scope" value="Bacteria"/>
</dbReference>
<comment type="similarity">
    <text evidence="1 5">Belongs to the glycosyl hydrolase 32 family.</text>
</comment>
<dbReference type="GO" id="GO:0005975">
    <property type="term" value="P:carbohydrate metabolic process"/>
    <property type="evidence" value="ECO:0007669"/>
    <property type="project" value="InterPro"/>
</dbReference>
<dbReference type="OrthoDB" id="9759709at2"/>
<dbReference type="HOGENOM" id="CLU_001528_7_0_0"/>
<evidence type="ECO:0000259" key="6">
    <source>
        <dbReference type="Pfam" id="PF00251"/>
    </source>
</evidence>
<protein>
    <recommendedName>
        <fullName evidence="2">beta-fructofuranosidase</fullName>
        <ecNumber evidence="2">3.2.1.26</ecNumber>
    </recommendedName>
</protein>
<dbReference type="PANTHER" id="PTHR43101">
    <property type="entry name" value="BETA-FRUCTOSIDASE"/>
    <property type="match status" value="1"/>
</dbReference>
<dbReference type="InterPro" id="IPR051214">
    <property type="entry name" value="GH32_Enzymes"/>
</dbReference>
<dbReference type="InterPro" id="IPR018053">
    <property type="entry name" value="Glyco_hydro_32_AS"/>
</dbReference>
<evidence type="ECO:0000256" key="1">
    <source>
        <dbReference type="ARBA" id="ARBA00009902"/>
    </source>
</evidence>
<dbReference type="SUPFAM" id="SSF75005">
    <property type="entry name" value="Arabinanase/levansucrase/invertase"/>
    <property type="match status" value="1"/>
</dbReference>
<dbReference type="SMART" id="SM00640">
    <property type="entry name" value="Glyco_32"/>
    <property type="match status" value="1"/>
</dbReference>
<evidence type="ECO:0000256" key="4">
    <source>
        <dbReference type="ARBA" id="ARBA00023295"/>
    </source>
</evidence>
<accession>C1F7Y1</accession>
<organism evidence="8 9">
    <name type="scientific">Acidobacterium capsulatum (strain ATCC 51196 / DSM 11244 / BCRC 80197 / JCM 7670 / NBRC 15755 / NCIMB 13165 / 161)</name>
    <dbReference type="NCBI Taxonomy" id="240015"/>
    <lineage>
        <taxon>Bacteria</taxon>
        <taxon>Pseudomonadati</taxon>
        <taxon>Acidobacteriota</taxon>
        <taxon>Terriglobia</taxon>
        <taxon>Terriglobales</taxon>
        <taxon>Acidobacteriaceae</taxon>
        <taxon>Acidobacterium</taxon>
    </lineage>
</organism>
<dbReference type="PANTHER" id="PTHR43101:SF1">
    <property type="entry name" value="BETA-FRUCTOSIDASE"/>
    <property type="match status" value="1"/>
</dbReference>
<dbReference type="KEGG" id="aca:ACP_0024"/>
<dbReference type="AlphaFoldDB" id="C1F7Y1"/>
<reference evidence="8 9" key="1">
    <citation type="journal article" date="2009" name="Appl. Environ. Microbiol.">
        <title>Three genomes from the phylum Acidobacteria provide insight into the lifestyles of these microorganisms in soils.</title>
        <authorList>
            <person name="Ward N.L."/>
            <person name="Challacombe J.F."/>
            <person name="Janssen P.H."/>
            <person name="Henrissat B."/>
            <person name="Coutinho P.M."/>
            <person name="Wu M."/>
            <person name="Xie G."/>
            <person name="Haft D.H."/>
            <person name="Sait M."/>
            <person name="Badger J."/>
            <person name="Barabote R.D."/>
            <person name="Bradley B."/>
            <person name="Brettin T.S."/>
            <person name="Brinkac L.M."/>
            <person name="Bruce D."/>
            <person name="Creasy T."/>
            <person name="Daugherty S.C."/>
            <person name="Davidsen T.M."/>
            <person name="DeBoy R.T."/>
            <person name="Detter J.C."/>
            <person name="Dodson R.J."/>
            <person name="Durkin A.S."/>
            <person name="Ganapathy A."/>
            <person name="Gwinn-Giglio M."/>
            <person name="Han C.S."/>
            <person name="Khouri H."/>
            <person name="Kiss H."/>
            <person name="Kothari S.P."/>
            <person name="Madupu R."/>
            <person name="Nelson K.E."/>
            <person name="Nelson W.C."/>
            <person name="Paulsen I."/>
            <person name="Penn K."/>
            <person name="Ren Q."/>
            <person name="Rosovitz M.J."/>
            <person name="Selengut J.D."/>
            <person name="Shrivastava S."/>
            <person name="Sullivan S.A."/>
            <person name="Tapia R."/>
            <person name="Thompson L.S."/>
            <person name="Watkins K.L."/>
            <person name="Yang Q."/>
            <person name="Yu C."/>
            <person name="Zafar N."/>
            <person name="Zhou L."/>
            <person name="Kuske C.R."/>
        </authorList>
    </citation>
    <scope>NUCLEOTIDE SEQUENCE [LARGE SCALE GENOMIC DNA]</scope>
    <source>
        <strain evidence="9">ATCC 51196 / DSM 11244 / BCRC 80197 / JCM 7670 / NBRC 15755 / NCIMB 13165 / 161</strain>
    </source>
</reference>
<evidence type="ECO:0000313" key="9">
    <source>
        <dbReference type="Proteomes" id="UP000002207"/>
    </source>
</evidence>
<keyword evidence="4 5" id="KW-0326">Glycosidase</keyword>
<dbReference type="Gene3D" id="2.60.120.560">
    <property type="entry name" value="Exo-inulinase, domain 1"/>
    <property type="match status" value="1"/>
</dbReference>
<dbReference type="STRING" id="240015.ACP_0024"/>
<dbReference type="InterPro" id="IPR013189">
    <property type="entry name" value="Glyco_hydro_32_C"/>
</dbReference>